<reference evidence="1" key="2">
    <citation type="journal article" date="2024" name="Plant">
        <title>Genomic evolution and insights into agronomic trait innovations of Sesamum species.</title>
        <authorList>
            <person name="Miao H."/>
            <person name="Wang L."/>
            <person name="Qu L."/>
            <person name="Liu H."/>
            <person name="Sun Y."/>
            <person name="Le M."/>
            <person name="Wang Q."/>
            <person name="Wei S."/>
            <person name="Zheng Y."/>
            <person name="Lin W."/>
            <person name="Duan Y."/>
            <person name="Cao H."/>
            <person name="Xiong S."/>
            <person name="Wang X."/>
            <person name="Wei L."/>
            <person name="Li C."/>
            <person name="Ma Q."/>
            <person name="Ju M."/>
            <person name="Zhao R."/>
            <person name="Li G."/>
            <person name="Mu C."/>
            <person name="Tian Q."/>
            <person name="Mei H."/>
            <person name="Zhang T."/>
            <person name="Gao T."/>
            <person name="Zhang H."/>
        </authorList>
    </citation>
    <scope>NUCLEOTIDE SEQUENCE</scope>
    <source>
        <strain evidence="1">KEN1</strain>
    </source>
</reference>
<gene>
    <name evidence="1" type="ORF">Slati_0965800</name>
</gene>
<protein>
    <submittedName>
        <fullName evidence="1">Uncharacterized protein</fullName>
    </submittedName>
</protein>
<accession>A0AAW2XVQ3</accession>
<name>A0AAW2XVQ3_9LAMI</name>
<sequence length="112" mass="12541">MAGQHRSTIQGSIFAEVMPIHRCFEERMREALDSHSNASSQSETLVDESSLHNVEADIELALSSHHFIIDGAYGGFHSPSSSRSLFTKNVPRCCASILQEFCNYFHISFYVS</sequence>
<evidence type="ECO:0000313" key="1">
    <source>
        <dbReference type="EMBL" id="KAL0456266.1"/>
    </source>
</evidence>
<organism evidence="1">
    <name type="scientific">Sesamum latifolium</name>
    <dbReference type="NCBI Taxonomy" id="2727402"/>
    <lineage>
        <taxon>Eukaryota</taxon>
        <taxon>Viridiplantae</taxon>
        <taxon>Streptophyta</taxon>
        <taxon>Embryophyta</taxon>
        <taxon>Tracheophyta</taxon>
        <taxon>Spermatophyta</taxon>
        <taxon>Magnoliopsida</taxon>
        <taxon>eudicotyledons</taxon>
        <taxon>Gunneridae</taxon>
        <taxon>Pentapetalae</taxon>
        <taxon>asterids</taxon>
        <taxon>lamiids</taxon>
        <taxon>Lamiales</taxon>
        <taxon>Pedaliaceae</taxon>
        <taxon>Sesamum</taxon>
    </lineage>
</organism>
<proteinExistence type="predicted"/>
<comment type="caution">
    <text evidence="1">The sequence shown here is derived from an EMBL/GenBank/DDBJ whole genome shotgun (WGS) entry which is preliminary data.</text>
</comment>
<dbReference type="AlphaFoldDB" id="A0AAW2XVQ3"/>
<dbReference type="EMBL" id="JACGWN010000003">
    <property type="protein sequence ID" value="KAL0456266.1"/>
    <property type="molecule type" value="Genomic_DNA"/>
</dbReference>
<reference evidence="1" key="1">
    <citation type="submission" date="2020-06" db="EMBL/GenBank/DDBJ databases">
        <authorList>
            <person name="Li T."/>
            <person name="Hu X."/>
            <person name="Zhang T."/>
            <person name="Song X."/>
            <person name="Zhang H."/>
            <person name="Dai N."/>
            <person name="Sheng W."/>
            <person name="Hou X."/>
            <person name="Wei L."/>
        </authorList>
    </citation>
    <scope>NUCLEOTIDE SEQUENCE</scope>
    <source>
        <strain evidence="1">KEN1</strain>
        <tissue evidence="1">Leaf</tissue>
    </source>
</reference>